<dbReference type="RefSeq" id="WP_386757331.1">
    <property type="nucleotide sequence ID" value="NZ_JBHRXK010000001.1"/>
</dbReference>
<name>A0ABV7RM79_9GAMM</name>
<protein>
    <submittedName>
        <fullName evidence="8">Winged helix-turn-helix domain-containing protein</fullName>
    </submittedName>
</protein>
<feature type="repeat" description="TPR" evidence="4">
    <location>
        <begin position="525"/>
        <end position="558"/>
    </location>
</feature>
<organism evidence="8 9">
    <name type="scientific">Lysobacter cavernae</name>
    <dbReference type="NCBI Taxonomy" id="1685901"/>
    <lineage>
        <taxon>Bacteria</taxon>
        <taxon>Pseudomonadati</taxon>
        <taxon>Pseudomonadota</taxon>
        <taxon>Gammaproteobacteria</taxon>
        <taxon>Lysobacterales</taxon>
        <taxon>Lysobacteraceae</taxon>
        <taxon>Lysobacter</taxon>
    </lineage>
</organism>
<evidence type="ECO:0000256" key="4">
    <source>
        <dbReference type="PROSITE-ProRule" id="PRU00339"/>
    </source>
</evidence>
<evidence type="ECO:0000256" key="1">
    <source>
        <dbReference type="ARBA" id="ARBA00022737"/>
    </source>
</evidence>
<proteinExistence type="predicted"/>
<dbReference type="PANTHER" id="PTHR45586:SF1">
    <property type="entry name" value="LIPOPOLYSACCHARIDE ASSEMBLY PROTEIN B"/>
    <property type="match status" value="1"/>
</dbReference>
<dbReference type="InterPro" id="IPR051012">
    <property type="entry name" value="CellSynth/LPSAsmb/PSIAsmb"/>
</dbReference>
<dbReference type="PROSITE" id="PS50005">
    <property type="entry name" value="TPR"/>
    <property type="match status" value="3"/>
</dbReference>
<feature type="DNA-binding region" description="OmpR/PhoB-type" evidence="5">
    <location>
        <begin position="14"/>
        <end position="112"/>
    </location>
</feature>
<accession>A0ABV7RM79</accession>
<evidence type="ECO:0000256" key="3">
    <source>
        <dbReference type="ARBA" id="ARBA00023125"/>
    </source>
</evidence>
<feature type="domain" description="OmpR/PhoB-type" evidence="7">
    <location>
        <begin position="14"/>
        <end position="112"/>
    </location>
</feature>
<sequence>MDPIRMAGQGGPTTESYRFDDIVVDATAHTLSRAGEPQTVEPKAFAVLLLLLRRAGELVGRDELLDTVWGHRHVTPGVLTRVIAQLRHALGDDSQHPRYIQTQHALGYRFIGLPRSEPEPIAPATPDDAETSAEPAAEPVGEIAGAVAVRQSVPPDMTVAANEADTVDEPVGRPAAGAAAVPAAPLSLASADSGQGQRSRRRWSGWIATAVVVVVAAVALVFWWQRQNVPPRPTEASIAVLPFASLSANRDDRYFAEGLGVEMHDALARVPGLKVVASAATGADRTRDPKALGKALGVATVLDASVRREGARVRINARVSDSATGFTLWTQSYDRETADVFALQSEIANEVVQALLGVLPGDGQALAKRLAPTRSIAAYDAYLKGLHQLQEASVEQNLDRAIGFFNQALVADPAFARAQAGICRVEIARFEAARDATAYERARAACLRASSMDPGLREVSLAMGEMYRARGESAKANEQYTKALDDIALQPAAYLGLARMQSAQGHNQLALDYFERARKLRPKDDTIYRALGLHQYTNGDLAKAIESFRVASTLRPDDEVVWSSLGGLYLASGDITRASDAFKRSLEIKPNYRALSNYGTLKYEAGAYAEAAALFRHAAELDPDDYRVWGNIGDALSALPATTAQAAAPYRRAAQMAERYLGIRSDDARALGRLCWYQANLGEAQAARASLAKAEAIDAERGEVALDGAQALVLLGDTEGARQRLRRARAEGIPEQRIVALPLLRRLLATDKPASGDGGV</sequence>
<dbReference type="InterPro" id="IPR016032">
    <property type="entry name" value="Sig_transdc_resp-reg_C-effctor"/>
</dbReference>
<dbReference type="InterPro" id="IPR036388">
    <property type="entry name" value="WH-like_DNA-bd_sf"/>
</dbReference>
<evidence type="ECO:0000256" key="2">
    <source>
        <dbReference type="ARBA" id="ARBA00022803"/>
    </source>
</evidence>
<evidence type="ECO:0000313" key="8">
    <source>
        <dbReference type="EMBL" id="MFC3549953.1"/>
    </source>
</evidence>
<dbReference type="Pfam" id="PF13432">
    <property type="entry name" value="TPR_16"/>
    <property type="match status" value="2"/>
</dbReference>
<dbReference type="SMART" id="SM00862">
    <property type="entry name" value="Trans_reg_C"/>
    <property type="match status" value="1"/>
</dbReference>
<dbReference type="SUPFAM" id="SSF46894">
    <property type="entry name" value="C-terminal effector domain of the bipartite response regulators"/>
    <property type="match status" value="1"/>
</dbReference>
<dbReference type="InterPro" id="IPR001867">
    <property type="entry name" value="OmpR/PhoB-type_DNA-bd"/>
</dbReference>
<dbReference type="InterPro" id="IPR011990">
    <property type="entry name" value="TPR-like_helical_dom_sf"/>
</dbReference>
<keyword evidence="9" id="KW-1185">Reference proteome</keyword>
<evidence type="ECO:0000256" key="5">
    <source>
        <dbReference type="PROSITE-ProRule" id="PRU01091"/>
    </source>
</evidence>
<keyword evidence="2 4" id="KW-0802">TPR repeat</keyword>
<keyword evidence="6" id="KW-0812">Transmembrane</keyword>
<dbReference type="SUPFAM" id="SSF48452">
    <property type="entry name" value="TPR-like"/>
    <property type="match status" value="2"/>
</dbReference>
<dbReference type="EMBL" id="JBHRXK010000001">
    <property type="protein sequence ID" value="MFC3549953.1"/>
    <property type="molecule type" value="Genomic_DNA"/>
</dbReference>
<dbReference type="Gene3D" id="1.10.10.10">
    <property type="entry name" value="Winged helix-like DNA-binding domain superfamily/Winged helix DNA-binding domain"/>
    <property type="match status" value="1"/>
</dbReference>
<gene>
    <name evidence="8" type="ORF">ACFOLC_02885</name>
</gene>
<dbReference type="InterPro" id="IPR019734">
    <property type="entry name" value="TPR_rpt"/>
</dbReference>
<dbReference type="PROSITE" id="PS51755">
    <property type="entry name" value="OMPR_PHOB"/>
    <property type="match status" value="1"/>
</dbReference>
<keyword evidence="6" id="KW-1133">Transmembrane helix</keyword>
<dbReference type="Pfam" id="PF00486">
    <property type="entry name" value="Trans_reg_C"/>
    <property type="match status" value="1"/>
</dbReference>
<keyword evidence="1" id="KW-0677">Repeat</keyword>
<comment type="caution">
    <text evidence="8">The sequence shown here is derived from an EMBL/GenBank/DDBJ whole genome shotgun (WGS) entry which is preliminary data.</text>
</comment>
<dbReference type="Gene3D" id="3.40.50.10070">
    <property type="entry name" value="TolB, N-terminal domain"/>
    <property type="match status" value="1"/>
</dbReference>
<dbReference type="PANTHER" id="PTHR45586">
    <property type="entry name" value="TPR REPEAT-CONTAINING PROTEIN PA4667"/>
    <property type="match status" value="1"/>
</dbReference>
<dbReference type="Proteomes" id="UP001595740">
    <property type="component" value="Unassembled WGS sequence"/>
</dbReference>
<evidence type="ECO:0000256" key="6">
    <source>
        <dbReference type="SAM" id="Phobius"/>
    </source>
</evidence>
<feature type="repeat" description="TPR" evidence="4">
    <location>
        <begin position="559"/>
        <end position="592"/>
    </location>
</feature>
<feature type="repeat" description="TPR" evidence="4">
    <location>
        <begin position="491"/>
        <end position="524"/>
    </location>
</feature>
<dbReference type="SMART" id="SM00028">
    <property type="entry name" value="TPR"/>
    <property type="match status" value="4"/>
</dbReference>
<keyword evidence="3 5" id="KW-0238">DNA-binding</keyword>
<dbReference type="Gene3D" id="1.25.40.10">
    <property type="entry name" value="Tetratricopeptide repeat domain"/>
    <property type="match status" value="3"/>
</dbReference>
<evidence type="ECO:0000313" key="9">
    <source>
        <dbReference type="Proteomes" id="UP001595740"/>
    </source>
</evidence>
<keyword evidence="6" id="KW-0472">Membrane</keyword>
<feature type="transmembrane region" description="Helical" evidence="6">
    <location>
        <begin position="203"/>
        <end position="224"/>
    </location>
</feature>
<reference evidence="9" key="1">
    <citation type="journal article" date="2019" name="Int. J. Syst. Evol. Microbiol.">
        <title>The Global Catalogue of Microorganisms (GCM) 10K type strain sequencing project: providing services to taxonomists for standard genome sequencing and annotation.</title>
        <authorList>
            <consortium name="The Broad Institute Genomics Platform"/>
            <consortium name="The Broad Institute Genome Sequencing Center for Infectious Disease"/>
            <person name="Wu L."/>
            <person name="Ma J."/>
        </authorList>
    </citation>
    <scope>NUCLEOTIDE SEQUENCE [LARGE SCALE GENOMIC DNA]</scope>
    <source>
        <strain evidence="9">KCTC 42875</strain>
    </source>
</reference>
<dbReference type="CDD" id="cd00383">
    <property type="entry name" value="trans_reg_C"/>
    <property type="match status" value="1"/>
</dbReference>
<evidence type="ECO:0000259" key="7">
    <source>
        <dbReference type="PROSITE" id="PS51755"/>
    </source>
</evidence>